<evidence type="ECO:0000256" key="1">
    <source>
        <dbReference type="SAM" id="MobiDB-lite"/>
    </source>
</evidence>
<sequence>MTRGRTPPTLGPLTCQEMAVLFGMDVVPARVRPGQAAVPLAPVDQPAAVDAAAVRSDDGVRLDGRWVDHPGCRLHTTRVERRTLPNGPGPAARQSMTGREVADGTVAPDSSRASV</sequence>
<keyword evidence="3" id="KW-1185">Reference proteome</keyword>
<evidence type="ECO:0000313" key="2">
    <source>
        <dbReference type="EMBL" id="TDC76930.1"/>
    </source>
</evidence>
<dbReference type="AlphaFoldDB" id="A0A4R4THA8"/>
<name>A0A4R4THA8_9ACTN</name>
<feature type="region of interest" description="Disordered" evidence="1">
    <location>
        <begin position="78"/>
        <end position="115"/>
    </location>
</feature>
<comment type="caution">
    <text evidence="2">The sequence shown here is derived from an EMBL/GenBank/DDBJ whole genome shotgun (WGS) entry which is preliminary data.</text>
</comment>
<protein>
    <submittedName>
        <fullName evidence="2">Uncharacterized protein</fullName>
    </submittedName>
</protein>
<accession>A0A4R4THA8</accession>
<dbReference type="Proteomes" id="UP000295345">
    <property type="component" value="Unassembled WGS sequence"/>
</dbReference>
<evidence type="ECO:0000313" key="3">
    <source>
        <dbReference type="Proteomes" id="UP000295345"/>
    </source>
</evidence>
<proteinExistence type="predicted"/>
<dbReference type="EMBL" id="SMKI01000065">
    <property type="protein sequence ID" value="TDC76930.1"/>
    <property type="molecule type" value="Genomic_DNA"/>
</dbReference>
<organism evidence="2 3">
    <name type="scientific">Streptomyces hainanensis</name>
    <dbReference type="NCBI Taxonomy" id="402648"/>
    <lineage>
        <taxon>Bacteria</taxon>
        <taxon>Bacillati</taxon>
        <taxon>Actinomycetota</taxon>
        <taxon>Actinomycetes</taxon>
        <taxon>Kitasatosporales</taxon>
        <taxon>Streptomycetaceae</taxon>
        <taxon>Streptomyces</taxon>
    </lineage>
</organism>
<reference evidence="2 3" key="1">
    <citation type="submission" date="2019-03" db="EMBL/GenBank/DDBJ databases">
        <title>Draft genome sequences of novel Actinobacteria.</title>
        <authorList>
            <person name="Sahin N."/>
            <person name="Ay H."/>
            <person name="Saygin H."/>
        </authorList>
    </citation>
    <scope>NUCLEOTIDE SEQUENCE [LARGE SCALE GENOMIC DNA]</scope>
    <source>
        <strain evidence="2 3">DSM 41900</strain>
    </source>
</reference>
<gene>
    <name evidence="2" type="ORF">E1283_08525</name>
</gene>